<dbReference type="EMBL" id="CAMXCT020000380">
    <property type="protein sequence ID" value="CAL1131366.1"/>
    <property type="molecule type" value="Genomic_DNA"/>
</dbReference>
<feature type="compositionally biased region" description="Acidic residues" evidence="1">
    <location>
        <begin position="728"/>
        <end position="738"/>
    </location>
</feature>
<dbReference type="EMBL" id="CAMXCT030000380">
    <property type="protein sequence ID" value="CAL4765303.1"/>
    <property type="molecule type" value="Genomic_DNA"/>
</dbReference>
<reference evidence="3" key="2">
    <citation type="submission" date="2024-04" db="EMBL/GenBank/DDBJ databases">
        <authorList>
            <person name="Chen Y."/>
            <person name="Shah S."/>
            <person name="Dougan E. K."/>
            <person name="Thang M."/>
            <person name="Chan C."/>
        </authorList>
    </citation>
    <scope>NUCLEOTIDE SEQUENCE [LARGE SCALE GENOMIC DNA]</scope>
</reference>
<comment type="caution">
    <text evidence="2">The sequence shown here is derived from an EMBL/GenBank/DDBJ whole genome shotgun (WGS) entry which is preliminary data.</text>
</comment>
<reference evidence="2" key="1">
    <citation type="submission" date="2022-10" db="EMBL/GenBank/DDBJ databases">
        <authorList>
            <person name="Chen Y."/>
            <person name="Dougan E. K."/>
            <person name="Chan C."/>
            <person name="Rhodes N."/>
            <person name="Thang M."/>
        </authorList>
    </citation>
    <scope>NUCLEOTIDE SEQUENCE</scope>
</reference>
<dbReference type="Proteomes" id="UP001152797">
    <property type="component" value="Unassembled WGS sequence"/>
</dbReference>
<organism evidence="2">
    <name type="scientific">Cladocopium goreaui</name>
    <dbReference type="NCBI Taxonomy" id="2562237"/>
    <lineage>
        <taxon>Eukaryota</taxon>
        <taxon>Sar</taxon>
        <taxon>Alveolata</taxon>
        <taxon>Dinophyceae</taxon>
        <taxon>Suessiales</taxon>
        <taxon>Symbiodiniaceae</taxon>
        <taxon>Cladocopium</taxon>
    </lineage>
</organism>
<evidence type="ECO:0000313" key="5">
    <source>
        <dbReference type="Proteomes" id="UP001152797"/>
    </source>
</evidence>
<feature type="region of interest" description="Disordered" evidence="1">
    <location>
        <begin position="684"/>
        <end position="756"/>
    </location>
</feature>
<dbReference type="InterPro" id="IPR016161">
    <property type="entry name" value="Ald_DH/histidinol_DH"/>
</dbReference>
<feature type="region of interest" description="Disordered" evidence="1">
    <location>
        <begin position="1013"/>
        <end position="1040"/>
    </location>
</feature>
<sequence>MEVMLLGNPLPSDRKMATFQTPTAPEGGSPKRTVHVALPNVEDISKVISERREQKLAVPKADELVKILDKYLSEEFLGKSAEHVAMLTAWGPKAIADSEGEFCEVAALMRLSLAAYQATLQANTSDFQFEVARAGEGRDCLVMPPSNFALLGIKDTFHMLLKGFRVLLIVQPRFFPHFREIQLSLSSCGLPDGLVEVLPGITPEADPAVLHEALKHVDRLQFTGSSQMFKSLVLKAIELGNTRMEHAGEVSGLNKVRLNGVSASHPAVARGTAWAAMANNGELCTSASLVEFDPALDTVEAVKGALLEAEAAFKAGRDPADDSLDILLRDGKAQQLEVKTEKEGFREWWEKTILASPQEQVKLQTNQSLGHCIYAPSIEKALEGVTEEASNLYFVGVPADTLAPSARAGTTGAKLPESTFGGMKSYTYAVAGDHDGVGTIQTIFDNTRRRGASWRDQEEAFAQYELTEVAEMLLEFLSPRDQQTFSRQISNVLEIFKAFAPEVTEPYAGQGLVNAEGRSQLVTLLALKPSRKHFLIPRGVGLPEDIVKMAALCAMSPLKEVPADLHLLDAAQAGKLRVTDPLKSFVKVVEKNLKWRIHYHSDVAELGSALEQAEHPPYFFCIKDRHMLPTEVLKAVALQGGYFYEGLPSDAFSLFRSMTATQAWTVSCTTDQLKEAEEQLLKSWHSKGLREDPHEEPEIIKPKSREMDIGGGFGDTGIPTSDDKWDELSDDSESDDETKDVKGTPSETSEKPTSDSGLLNDVWRWTRRRCTLLEDMQPLEAARFGLECSYKCQDSPIYGQWAQLLDAPWAPREDAAAVWTSSGVILAGGRSALGYTNDVWLWQYAGEFCTAQWQGVWTQLTPQASWLPRHGHRLVGFAGDNGEVETVLLVGGFGGEPFNSEVIRAEEQDPAVRPNPRNDIWCGNKDLQNWGQWTQMAPSAPFSARAQFGAVIAPTISDFSFVLFGGYDDNVPGWWRTSGDGNSAYLGTLPVVSSDRALRLFCFTKMSSAEQGLSKGGVHKQNTAEPVGMTEPPEDAAAASSSEGAIGAYVAVDFDDGPETGLTALTSEDDLCDPCYWKFQEVHGFTPKFKVLFKDGFTSFLTTLPSTEDGVVVDEDGDEHRYVQIKELSEAKMKDPGDPTILRRAPGGYGFIEVVEDAFDEPEKLQRRKLEAT</sequence>
<dbReference type="OrthoDB" id="5322683at2759"/>
<evidence type="ECO:0000256" key="1">
    <source>
        <dbReference type="SAM" id="MobiDB-lite"/>
    </source>
</evidence>
<dbReference type="Gene3D" id="3.40.605.10">
    <property type="entry name" value="Aldehyde Dehydrogenase, Chain A, domain 1"/>
    <property type="match status" value="1"/>
</dbReference>
<evidence type="ECO:0000313" key="3">
    <source>
        <dbReference type="EMBL" id="CAL1131366.1"/>
    </source>
</evidence>
<dbReference type="InterPro" id="IPR011043">
    <property type="entry name" value="Gal_Oxase/kelch_b-propeller"/>
</dbReference>
<evidence type="ECO:0000313" key="2">
    <source>
        <dbReference type="EMBL" id="CAI3977991.1"/>
    </source>
</evidence>
<proteinExistence type="predicted"/>
<feature type="compositionally biased region" description="Basic and acidic residues" evidence="1">
    <location>
        <begin position="688"/>
        <end position="708"/>
    </location>
</feature>
<evidence type="ECO:0000313" key="4">
    <source>
        <dbReference type="EMBL" id="CAL4765303.1"/>
    </source>
</evidence>
<dbReference type="SUPFAM" id="SSF53720">
    <property type="entry name" value="ALDH-like"/>
    <property type="match status" value="1"/>
</dbReference>
<dbReference type="InterPro" id="IPR016163">
    <property type="entry name" value="Ald_DH_C"/>
</dbReference>
<dbReference type="EMBL" id="CAMXCT010000380">
    <property type="protein sequence ID" value="CAI3977991.1"/>
    <property type="molecule type" value="Genomic_DNA"/>
</dbReference>
<dbReference type="SUPFAM" id="SSF50965">
    <property type="entry name" value="Galactose oxidase, central domain"/>
    <property type="match status" value="1"/>
</dbReference>
<name>A0A9P1FJ85_9DINO</name>
<dbReference type="AlphaFoldDB" id="A0A9P1FJ85"/>
<accession>A0A9P1FJ85</accession>
<dbReference type="Gene3D" id="2.120.10.80">
    <property type="entry name" value="Kelch-type beta propeller"/>
    <property type="match status" value="1"/>
</dbReference>
<gene>
    <name evidence="2" type="ORF">C1SCF055_LOCUS6084</name>
</gene>
<keyword evidence="5" id="KW-1185">Reference proteome</keyword>
<dbReference type="InterPro" id="IPR016162">
    <property type="entry name" value="Ald_DH_N"/>
</dbReference>
<dbReference type="GO" id="GO:0016620">
    <property type="term" value="F:oxidoreductase activity, acting on the aldehyde or oxo group of donors, NAD or NADP as acceptor"/>
    <property type="evidence" value="ECO:0007669"/>
    <property type="project" value="InterPro"/>
</dbReference>
<protein>
    <submittedName>
        <fullName evidence="4">Aldehyde dehydrogenase domain-containing protein</fullName>
    </submittedName>
</protein>
<dbReference type="Gene3D" id="3.40.309.10">
    <property type="entry name" value="Aldehyde Dehydrogenase, Chain A, domain 2"/>
    <property type="match status" value="1"/>
</dbReference>
<dbReference type="InterPro" id="IPR015915">
    <property type="entry name" value="Kelch-typ_b-propeller"/>
</dbReference>